<dbReference type="PANTHER" id="PTHR46825:SF11">
    <property type="entry name" value="PENICILLIN-BINDING PROTEIN 4"/>
    <property type="match status" value="1"/>
</dbReference>
<dbReference type="Pfam" id="PF00144">
    <property type="entry name" value="Beta-lactamase"/>
    <property type="match status" value="1"/>
</dbReference>
<dbReference type="InterPro" id="IPR050491">
    <property type="entry name" value="AmpC-like"/>
</dbReference>
<dbReference type="PANTHER" id="PTHR46825">
    <property type="entry name" value="D-ALANYL-D-ALANINE-CARBOXYPEPTIDASE/ENDOPEPTIDASE AMPH"/>
    <property type="match status" value="1"/>
</dbReference>
<evidence type="ECO:0000259" key="3">
    <source>
        <dbReference type="Pfam" id="PF00144"/>
    </source>
</evidence>
<dbReference type="GO" id="GO:0016787">
    <property type="term" value="F:hydrolase activity"/>
    <property type="evidence" value="ECO:0007669"/>
    <property type="project" value="UniProtKB-KW"/>
</dbReference>
<comment type="subcellular location">
    <subcellularLocation>
        <location evidence="1">Membrane</location>
    </subcellularLocation>
</comment>
<feature type="domain" description="Beta-lactamase-related" evidence="3">
    <location>
        <begin position="56"/>
        <end position="353"/>
    </location>
</feature>
<accession>A0ABU5ZRP7</accession>
<evidence type="ECO:0000256" key="2">
    <source>
        <dbReference type="ARBA" id="ARBA00023136"/>
    </source>
</evidence>
<dbReference type="EC" id="3.1.1.103" evidence="4"/>
<dbReference type="EMBL" id="JAYKLX010000002">
    <property type="protein sequence ID" value="MEB3344740.1"/>
    <property type="molecule type" value="Genomic_DNA"/>
</dbReference>
<dbReference type="SUPFAM" id="SSF56601">
    <property type="entry name" value="beta-lactamase/transpeptidase-like"/>
    <property type="match status" value="1"/>
</dbReference>
<gene>
    <name evidence="4" type="ORF">U6A24_04680</name>
</gene>
<evidence type="ECO:0000256" key="1">
    <source>
        <dbReference type="ARBA" id="ARBA00004370"/>
    </source>
</evidence>
<comment type="caution">
    <text evidence="4">The sequence shown here is derived from an EMBL/GenBank/DDBJ whole genome shotgun (WGS) entry which is preliminary data.</text>
</comment>
<keyword evidence="2" id="KW-0472">Membrane</keyword>
<dbReference type="RefSeq" id="WP_324178778.1">
    <property type="nucleotide sequence ID" value="NZ_BAABAW010000003.1"/>
</dbReference>
<proteinExistence type="predicted"/>
<evidence type="ECO:0000313" key="5">
    <source>
        <dbReference type="Proteomes" id="UP001327027"/>
    </source>
</evidence>
<name>A0ABU5ZRP7_9FLAO</name>
<keyword evidence="4" id="KW-0378">Hydrolase</keyword>
<organism evidence="4 5">
    <name type="scientific">Aquimarina gracilis</name>
    <dbReference type="NCBI Taxonomy" id="874422"/>
    <lineage>
        <taxon>Bacteria</taxon>
        <taxon>Pseudomonadati</taxon>
        <taxon>Bacteroidota</taxon>
        <taxon>Flavobacteriia</taxon>
        <taxon>Flavobacteriales</taxon>
        <taxon>Flavobacteriaceae</taxon>
        <taxon>Aquimarina</taxon>
    </lineage>
</organism>
<dbReference type="PROSITE" id="PS51257">
    <property type="entry name" value="PROKAR_LIPOPROTEIN"/>
    <property type="match status" value="1"/>
</dbReference>
<dbReference type="Gene3D" id="3.40.710.10">
    <property type="entry name" value="DD-peptidase/beta-lactamase superfamily"/>
    <property type="match status" value="1"/>
</dbReference>
<keyword evidence="5" id="KW-1185">Reference proteome</keyword>
<reference evidence="4 5" key="1">
    <citation type="journal article" date="2013" name="Int. J. Syst. Evol. Microbiol.">
        <title>Aquimarina gracilis sp. nov., isolated from the gut microflora of a mussel, Mytilus coruscus, and emended description of Aquimarina spongiae.</title>
        <authorList>
            <person name="Park S.C."/>
            <person name="Choe H.N."/>
            <person name="Baik K.S."/>
            <person name="Seong C.N."/>
        </authorList>
    </citation>
    <scope>NUCLEOTIDE SEQUENCE [LARGE SCALE GENOMIC DNA]</scope>
    <source>
        <strain evidence="4 5">PSC32</strain>
    </source>
</reference>
<dbReference type="InterPro" id="IPR012338">
    <property type="entry name" value="Beta-lactam/transpept-like"/>
</dbReference>
<sequence>MKEYNRIIIIVLSSFLSLTTACNTRKSSSKDSNVALLKKIDSLAEKSTNEGFNGNILIAKDGNVIFHKTYGNNKMGTKAAFWVGSISKQFTASAILKLHDNNKLSVNDSISRFVENVPVDKAKITIHHLLTHTSGLANDYSVDGIINREEALDIILSAPLKSNVGEKFNYSAEGYNLLAIIVEIVSGESFEDYVSKNILSPANLGNTGFWGDNDKKSEYVTDFKNVDMMKSFLPTIYKEGMSIQNYGYKGATGIYSTAEDLYKWIGAIKDNSILKKHSVDQQFTPHSNVRGDTVNGTFYGYGWFMQYEEGDLKEIRHGGAEDGAVGHNAMIRFYDNGNIIIVLSNTGQYNGKGRLNGVEWSTVLSIGIRDIMVGSNKN</sequence>
<protein>
    <submittedName>
        <fullName evidence="4">Serine hydrolase domain-containing protein</fullName>
        <ecNumber evidence="4">3.1.1.103</ecNumber>
    </submittedName>
</protein>
<evidence type="ECO:0000313" key="4">
    <source>
        <dbReference type="EMBL" id="MEB3344740.1"/>
    </source>
</evidence>
<dbReference type="Proteomes" id="UP001327027">
    <property type="component" value="Unassembled WGS sequence"/>
</dbReference>
<dbReference type="InterPro" id="IPR001466">
    <property type="entry name" value="Beta-lactam-related"/>
</dbReference>